<dbReference type="EMBL" id="FZOU01000001">
    <property type="protein sequence ID" value="SNS34440.1"/>
    <property type="molecule type" value="Genomic_DNA"/>
</dbReference>
<name>A0A239DPL0_9BACT</name>
<accession>A0A239DPL0</accession>
<evidence type="ECO:0000313" key="1">
    <source>
        <dbReference type="EMBL" id="SNS34440.1"/>
    </source>
</evidence>
<reference evidence="1 2" key="1">
    <citation type="submission" date="2017-06" db="EMBL/GenBank/DDBJ databases">
        <authorList>
            <person name="Kim H.J."/>
            <person name="Triplett B.A."/>
        </authorList>
    </citation>
    <scope>NUCLEOTIDE SEQUENCE [LARGE SCALE GENOMIC DNA]</scope>
    <source>
        <strain evidence="1 2">DSM 18704</strain>
    </source>
</reference>
<protein>
    <submittedName>
        <fullName evidence="1">Uncharacterized protein</fullName>
    </submittedName>
</protein>
<dbReference type="RefSeq" id="WP_245817783.1">
    <property type="nucleotide sequence ID" value="NZ_FZOU01000001.1"/>
</dbReference>
<evidence type="ECO:0000313" key="2">
    <source>
        <dbReference type="Proteomes" id="UP000198356"/>
    </source>
</evidence>
<proteinExistence type="predicted"/>
<organism evidence="1 2">
    <name type="scientific">Granulicella rosea</name>
    <dbReference type="NCBI Taxonomy" id="474952"/>
    <lineage>
        <taxon>Bacteria</taxon>
        <taxon>Pseudomonadati</taxon>
        <taxon>Acidobacteriota</taxon>
        <taxon>Terriglobia</taxon>
        <taxon>Terriglobales</taxon>
        <taxon>Acidobacteriaceae</taxon>
        <taxon>Granulicella</taxon>
    </lineage>
</organism>
<dbReference type="AlphaFoldDB" id="A0A239DPL0"/>
<sequence length="136" mass="14809">MLSAQAQERGTWRPVNKTAQQTTGEITIAAEKMTINFFTFPIAEIRPLTQAEIAAAFSDSEAGVGGGHLYRLNIPGDKRFLHKNTLCGAEDTQWMATYYAGKTLRLALFSDAKPPALTVEGMNDSSTLCGAYAYAR</sequence>
<keyword evidence="2" id="KW-1185">Reference proteome</keyword>
<gene>
    <name evidence="1" type="ORF">SAMN05421770_101589</name>
</gene>
<dbReference type="Proteomes" id="UP000198356">
    <property type="component" value="Unassembled WGS sequence"/>
</dbReference>